<accession>A0AC34FU04</accession>
<evidence type="ECO:0000313" key="1">
    <source>
        <dbReference type="Proteomes" id="UP000887579"/>
    </source>
</evidence>
<evidence type="ECO:0000313" key="2">
    <source>
        <dbReference type="WBParaSite" id="ES5_v2.g20886.t1"/>
    </source>
</evidence>
<name>A0AC34FU04_9BILA</name>
<sequence>MNHKGILAQALRHQTPPDDLVDLPGAVPRPPPRLPPLPSTNLNDPSTSRASHYSPEELEFRQRRGILSLGLAQQAKSFPPHDPTAGFQNSHSPPRKSAKPPLERSQQYVIDSSDEESRGGMLGALLSGRKRARTLSRDGTKKKAKTNKRRMSQGDISGGDDKPYDYGSGILGTALQRFSTRESLADSSKTTGQKEDGTSGKPSPAMSRSTSMAMSHHPANLSSVTGDGKTVAVKAA</sequence>
<reference evidence="2" key="1">
    <citation type="submission" date="2022-11" db="UniProtKB">
        <authorList>
            <consortium name="WormBaseParasite"/>
        </authorList>
    </citation>
    <scope>IDENTIFICATION</scope>
</reference>
<organism evidence="1 2">
    <name type="scientific">Panagrolaimus sp. ES5</name>
    <dbReference type="NCBI Taxonomy" id="591445"/>
    <lineage>
        <taxon>Eukaryota</taxon>
        <taxon>Metazoa</taxon>
        <taxon>Ecdysozoa</taxon>
        <taxon>Nematoda</taxon>
        <taxon>Chromadorea</taxon>
        <taxon>Rhabditida</taxon>
        <taxon>Tylenchina</taxon>
        <taxon>Panagrolaimomorpha</taxon>
        <taxon>Panagrolaimoidea</taxon>
        <taxon>Panagrolaimidae</taxon>
        <taxon>Panagrolaimus</taxon>
    </lineage>
</organism>
<dbReference type="WBParaSite" id="ES5_v2.g20886.t1">
    <property type="protein sequence ID" value="ES5_v2.g20886.t1"/>
    <property type="gene ID" value="ES5_v2.g20886"/>
</dbReference>
<proteinExistence type="predicted"/>
<protein>
    <submittedName>
        <fullName evidence="2">Uncharacterized protein</fullName>
    </submittedName>
</protein>
<dbReference type="Proteomes" id="UP000887579">
    <property type="component" value="Unplaced"/>
</dbReference>